<feature type="transmembrane region" description="Helical" evidence="7">
    <location>
        <begin position="194"/>
        <end position="213"/>
    </location>
</feature>
<dbReference type="PANTHER" id="PTHR40074">
    <property type="entry name" value="O-ACETYLTRANSFERASE WECH"/>
    <property type="match status" value="1"/>
</dbReference>
<keyword evidence="3" id="KW-1003">Cell membrane</keyword>
<organism evidence="9 10">
    <name type="scientific">Paenibacillus sediminis</name>
    <dbReference type="NCBI Taxonomy" id="664909"/>
    <lineage>
        <taxon>Bacteria</taxon>
        <taxon>Bacillati</taxon>
        <taxon>Bacillota</taxon>
        <taxon>Bacilli</taxon>
        <taxon>Bacillales</taxon>
        <taxon>Paenibacillaceae</taxon>
        <taxon>Paenibacillus</taxon>
    </lineage>
</organism>
<feature type="transmembrane region" description="Helical" evidence="7">
    <location>
        <begin position="44"/>
        <end position="69"/>
    </location>
</feature>
<feature type="transmembrane region" description="Helical" evidence="7">
    <location>
        <begin position="12"/>
        <end position="32"/>
    </location>
</feature>
<feature type="transmembrane region" description="Helical" evidence="7">
    <location>
        <begin position="89"/>
        <end position="110"/>
    </location>
</feature>
<accession>A0ABS4H3I5</accession>
<comment type="caution">
    <text evidence="9">The sequence shown here is derived from an EMBL/GenBank/DDBJ whole genome shotgun (WGS) entry which is preliminary data.</text>
</comment>
<protein>
    <submittedName>
        <fullName evidence="9">Peptidoglycan/LPS O-acetylase OafA/YrhL</fullName>
    </submittedName>
</protein>
<evidence type="ECO:0000256" key="6">
    <source>
        <dbReference type="ARBA" id="ARBA00023136"/>
    </source>
</evidence>
<dbReference type="InterPro" id="IPR002656">
    <property type="entry name" value="Acyl_transf_3_dom"/>
</dbReference>
<name>A0ABS4H3I5_9BACL</name>
<feature type="domain" description="Acyltransferase 3" evidence="8">
    <location>
        <begin position="10"/>
        <end position="363"/>
    </location>
</feature>
<keyword evidence="6 7" id="KW-0472">Membrane</keyword>
<comment type="similarity">
    <text evidence="2">Belongs to the acyltransferase 3 family.</text>
</comment>
<keyword evidence="4 7" id="KW-0812">Transmembrane</keyword>
<evidence type="ECO:0000256" key="2">
    <source>
        <dbReference type="ARBA" id="ARBA00007400"/>
    </source>
</evidence>
<evidence type="ECO:0000256" key="4">
    <source>
        <dbReference type="ARBA" id="ARBA00022692"/>
    </source>
</evidence>
<feature type="transmembrane region" description="Helical" evidence="7">
    <location>
        <begin position="164"/>
        <end position="182"/>
    </location>
</feature>
<gene>
    <name evidence="9" type="ORF">J2Z20_001975</name>
</gene>
<dbReference type="PANTHER" id="PTHR40074:SF2">
    <property type="entry name" value="O-ACETYLTRANSFERASE WECH"/>
    <property type="match status" value="1"/>
</dbReference>
<evidence type="ECO:0000256" key="5">
    <source>
        <dbReference type="ARBA" id="ARBA00022989"/>
    </source>
</evidence>
<evidence type="ECO:0000259" key="8">
    <source>
        <dbReference type="Pfam" id="PF01757"/>
    </source>
</evidence>
<dbReference type="RefSeq" id="WP_245252174.1">
    <property type="nucleotide sequence ID" value="NZ_CBCRVE010000006.1"/>
</dbReference>
<proteinExistence type="inferred from homology"/>
<feature type="transmembrane region" description="Helical" evidence="7">
    <location>
        <begin position="343"/>
        <end position="368"/>
    </location>
</feature>
<comment type="subcellular location">
    <subcellularLocation>
        <location evidence="1">Cell membrane</location>
        <topology evidence="1">Multi-pass membrane protein</topology>
    </subcellularLocation>
</comment>
<keyword evidence="5 7" id="KW-1133">Transmembrane helix</keyword>
<reference evidence="9 10" key="1">
    <citation type="submission" date="2021-03" db="EMBL/GenBank/DDBJ databases">
        <title>Genomic Encyclopedia of Type Strains, Phase IV (KMG-IV): sequencing the most valuable type-strain genomes for metagenomic binning, comparative biology and taxonomic classification.</title>
        <authorList>
            <person name="Goeker M."/>
        </authorList>
    </citation>
    <scope>NUCLEOTIDE SEQUENCE [LARGE SCALE GENOMIC DNA]</scope>
    <source>
        <strain evidence="9 10">DSM 23491</strain>
    </source>
</reference>
<sequence length="410" mass="48148">MAEQKERLPQLDLFRAFAILGVLHVHSSSYAAGIQALNSPYYYVYSFMNIFFKFGTPCFIFLSSFVLFYNYYERPFTSRLITMFYHKRWLYILLPYALASLIYFLLATYVNGLTHSSLAEHLTRFLFALGTGTAYTHLYFVFISAQFYILFPILLALLKSQRWLVRWSIPVGLLLQWAFVFWNKYDLKMMDKGNYALSYLAYYMMGAFIAVYFQQWKVWLTGKWSDMSTKLKLWTVTLWTSWLVAALVHVEVWHVSRLTNKWLDSLWYELLWNVHTMLSALVLLHAAFHIYKLGSSKGQGVIGSTVILLLRRLGELSFAIYLVHPLVLAVYRKFRYTISPESMTYMFWIFGGLLSALLLSWAVVQFAFRRIPFAWMFLGNVPVFLREKSKAVQQPLHKKNESEQADMKLS</sequence>
<feature type="transmembrane region" description="Helical" evidence="7">
    <location>
        <begin position="312"/>
        <end position="331"/>
    </location>
</feature>
<feature type="transmembrane region" description="Helical" evidence="7">
    <location>
        <begin position="137"/>
        <end position="157"/>
    </location>
</feature>
<feature type="transmembrane region" description="Helical" evidence="7">
    <location>
        <begin position="233"/>
        <end position="250"/>
    </location>
</feature>
<dbReference type="EMBL" id="JAGGKP010000003">
    <property type="protein sequence ID" value="MBP1937093.1"/>
    <property type="molecule type" value="Genomic_DNA"/>
</dbReference>
<dbReference type="Proteomes" id="UP001519273">
    <property type="component" value="Unassembled WGS sequence"/>
</dbReference>
<feature type="transmembrane region" description="Helical" evidence="7">
    <location>
        <begin position="270"/>
        <end position="291"/>
    </location>
</feature>
<evidence type="ECO:0000256" key="3">
    <source>
        <dbReference type="ARBA" id="ARBA00022475"/>
    </source>
</evidence>
<evidence type="ECO:0000313" key="9">
    <source>
        <dbReference type="EMBL" id="MBP1937093.1"/>
    </source>
</evidence>
<keyword evidence="10" id="KW-1185">Reference proteome</keyword>
<evidence type="ECO:0000256" key="7">
    <source>
        <dbReference type="SAM" id="Phobius"/>
    </source>
</evidence>
<dbReference type="Pfam" id="PF01757">
    <property type="entry name" value="Acyl_transf_3"/>
    <property type="match status" value="1"/>
</dbReference>
<evidence type="ECO:0000256" key="1">
    <source>
        <dbReference type="ARBA" id="ARBA00004651"/>
    </source>
</evidence>
<evidence type="ECO:0000313" key="10">
    <source>
        <dbReference type="Proteomes" id="UP001519273"/>
    </source>
</evidence>